<dbReference type="PaxDb" id="73239-Q7RCV7"/>
<accession>Q7RCV7</accession>
<reference evidence="1 2" key="1">
    <citation type="journal article" date="2002" name="Nature">
        <title>Genome sequence and comparative analysis of the model rodent malaria parasite Plasmodium yoelii yoelii.</title>
        <authorList>
            <person name="Carlton J.M."/>
            <person name="Angiuoli S.V."/>
            <person name="Suh B.B."/>
            <person name="Kooij T.W."/>
            <person name="Pertea M."/>
            <person name="Silva J.C."/>
            <person name="Ermolaeva M.D."/>
            <person name="Allen J.E."/>
            <person name="Selengut J.D."/>
            <person name="Koo H.L."/>
            <person name="Peterson J.D."/>
            <person name="Pop M."/>
            <person name="Kosack D.S."/>
            <person name="Shumway M.F."/>
            <person name="Bidwell S.L."/>
            <person name="Shallom S.J."/>
            <person name="van Aken S.E."/>
            <person name="Riedmuller S.B."/>
            <person name="Feldblyum T.V."/>
            <person name="Cho J.K."/>
            <person name="Quackenbush J."/>
            <person name="Sedegah M."/>
            <person name="Shoaibi A."/>
            <person name="Cummings L.M."/>
            <person name="Florens L."/>
            <person name="Yates J.R."/>
            <person name="Raine J.D."/>
            <person name="Sinden R.E."/>
            <person name="Harris M.A."/>
            <person name="Cunningham D.A."/>
            <person name="Preiser P.R."/>
            <person name="Bergman L.W."/>
            <person name="Vaidya A.B."/>
            <person name="van Lin L.H."/>
            <person name="Janse C.J."/>
            <person name="Waters A.P."/>
            <person name="Smith H.O."/>
            <person name="White O.R."/>
            <person name="Salzberg S.L."/>
            <person name="Venter J.C."/>
            <person name="Fraser C.M."/>
            <person name="Hoffman S.L."/>
            <person name="Gardner M.J."/>
            <person name="Carucci D.J."/>
        </authorList>
    </citation>
    <scope>NUCLEOTIDE SEQUENCE [LARGE SCALE GENOMIC DNA]</scope>
    <source>
        <strain evidence="1 2">17XNL</strain>
    </source>
</reference>
<dbReference type="InParanoid" id="Q7RCV7"/>
<evidence type="ECO:0000313" key="2">
    <source>
        <dbReference type="Proteomes" id="UP000008553"/>
    </source>
</evidence>
<dbReference type="Proteomes" id="UP000008553">
    <property type="component" value="Unassembled WGS sequence"/>
</dbReference>
<name>Q7RCV7_PLAYO</name>
<keyword evidence="2" id="KW-1185">Reference proteome</keyword>
<comment type="caution">
    <text evidence="1">The sequence shown here is derived from an EMBL/GenBank/DDBJ whole genome shotgun (WGS) entry which is preliminary data.</text>
</comment>
<protein>
    <submittedName>
        <fullName evidence="1">Uncharacterized protein</fullName>
    </submittedName>
</protein>
<feature type="non-terminal residue" evidence="1">
    <location>
        <position position="1"/>
    </location>
</feature>
<sequence length="28" mass="3552">LKLRIYLTKYNCYVKSLSKYNIYFIQYI</sequence>
<gene>
    <name evidence="1" type="ORF">PY05670</name>
</gene>
<proteinExistence type="predicted"/>
<evidence type="ECO:0000313" key="1">
    <source>
        <dbReference type="EMBL" id="EAA17728.1"/>
    </source>
</evidence>
<dbReference type="AlphaFoldDB" id="Q7RCV7"/>
<dbReference type="EMBL" id="AABL01001827">
    <property type="protein sequence ID" value="EAA17728.1"/>
    <property type="molecule type" value="Genomic_DNA"/>
</dbReference>
<organism evidence="1 2">
    <name type="scientific">Plasmodium yoelii yoelii</name>
    <dbReference type="NCBI Taxonomy" id="73239"/>
    <lineage>
        <taxon>Eukaryota</taxon>
        <taxon>Sar</taxon>
        <taxon>Alveolata</taxon>
        <taxon>Apicomplexa</taxon>
        <taxon>Aconoidasida</taxon>
        <taxon>Haemosporida</taxon>
        <taxon>Plasmodiidae</taxon>
        <taxon>Plasmodium</taxon>
        <taxon>Plasmodium (Vinckeia)</taxon>
    </lineage>
</organism>